<accession>A0A1J1HML6</accession>
<protein>
    <submittedName>
        <fullName evidence="1">CLUMA_CG003052, isoform A</fullName>
    </submittedName>
</protein>
<proteinExistence type="predicted"/>
<evidence type="ECO:0000313" key="2">
    <source>
        <dbReference type="Proteomes" id="UP000183832"/>
    </source>
</evidence>
<name>A0A1J1HML6_9DIPT</name>
<gene>
    <name evidence="1" type="ORF">CLUMA_CG003052</name>
</gene>
<keyword evidence="2" id="KW-1185">Reference proteome</keyword>
<reference evidence="1 2" key="1">
    <citation type="submission" date="2015-04" db="EMBL/GenBank/DDBJ databases">
        <authorList>
            <person name="Syromyatnikov M.Y."/>
            <person name="Popov V.N."/>
        </authorList>
    </citation>
    <scope>NUCLEOTIDE SEQUENCE [LARGE SCALE GENOMIC DNA]</scope>
</reference>
<dbReference type="AlphaFoldDB" id="A0A1J1HML6"/>
<organism evidence="1 2">
    <name type="scientific">Clunio marinus</name>
    <dbReference type="NCBI Taxonomy" id="568069"/>
    <lineage>
        <taxon>Eukaryota</taxon>
        <taxon>Metazoa</taxon>
        <taxon>Ecdysozoa</taxon>
        <taxon>Arthropoda</taxon>
        <taxon>Hexapoda</taxon>
        <taxon>Insecta</taxon>
        <taxon>Pterygota</taxon>
        <taxon>Neoptera</taxon>
        <taxon>Endopterygota</taxon>
        <taxon>Diptera</taxon>
        <taxon>Nematocera</taxon>
        <taxon>Chironomoidea</taxon>
        <taxon>Chironomidae</taxon>
        <taxon>Clunio</taxon>
    </lineage>
</organism>
<sequence>MCGKYRKYSIFEETDKRTHLHFIG</sequence>
<dbReference type="Proteomes" id="UP000183832">
    <property type="component" value="Unassembled WGS sequence"/>
</dbReference>
<dbReference type="EMBL" id="CVRI01000011">
    <property type="protein sequence ID" value="CRK89293.1"/>
    <property type="molecule type" value="Genomic_DNA"/>
</dbReference>
<evidence type="ECO:0000313" key="1">
    <source>
        <dbReference type="EMBL" id="CRK89293.1"/>
    </source>
</evidence>